<accession>A0A819X9Q0</accession>
<proteinExistence type="predicted"/>
<gene>
    <name evidence="2" type="ORF">JBS370_LOCUS33334</name>
</gene>
<dbReference type="PROSITE" id="PS50104">
    <property type="entry name" value="TIR"/>
    <property type="match status" value="1"/>
</dbReference>
<dbReference type="PANTHER" id="PTHR46270:SF2">
    <property type="entry name" value="TIR DOMAIN-CONTAINING PROTEIN"/>
    <property type="match status" value="1"/>
</dbReference>
<dbReference type="Pfam" id="PF13676">
    <property type="entry name" value="TIR_2"/>
    <property type="match status" value="1"/>
</dbReference>
<protein>
    <recommendedName>
        <fullName evidence="1">TIR domain-containing protein</fullName>
    </recommendedName>
</protein>
<dbReference type="InterPro" id="IPR035897">
    <property type="entry name" value="Toll_tir_struct_dom_sf"/>
</dbReference>
<feature type="non-terminal residue" evidence="2">
    <location>
        <position position="1"/>
    </location>
</feature>
<dbReference type="GO" id="GO:0007165">
    <property type="term" value="P:signal transduction"/>
    <property type="evidence" value="ECO:0007669"/>
    <property type="project" value="InterPro"/>
</dbReference>
<dbReference type="PANTHER" id="PTHR46270">
    <property type="entry name" value="ARMADILLO-TYPE FOLD-RELATED"/>
    <property type="match status" value="1"/>
</dbReference>
<dbReference type="SUPFAM" id="SSF52200">
    <property type="entry name" value="Toll/Interleukin receptor TIR domain"/>
    <property type="match status" value="1"/>
</dbReference>
<reference evidence="2" key="1">
    <citation type="submission" date="2021-02" db="EMBL/GenBank/DDBJ databases">
        <authorList>
            <person name="Nowell W R."/>
        </authorList>
    </citation>
    <scope>NUCLEOTIDE SEQUENCE</scope>
</reference>
<dbReference type="Gene3D" id="3.40.50.10140">
    <property type="entry name" value="Toll/interleukin-1 receptor homology (TIR) domain"/>
    <property type="match status" value="1"/>
</dbReference>
<comment type="caution">
    <text evidence="2">The sequence shown here is derived from an EMBL/GenBank/DDBJ whole genome shotgun (WGS) entry which is preliminary data.</text>
</comment>
<name>A0A819X9Q0_9BILA</name>
<sequence>HGPTNTTKFHAQTVIGLMNNDIDKLQEPNKLGSSYVYYLSKTISRQFQTFEQIKLTGVVIHLKVFIQNEEVKSQVILEDGVSILTTCASDPQFNIISVQLPSLEILWSTVFNLTAAYLLRDNKAFIDYITALSKSKDNVLMPVAKGVKWQLDRLHKKDKEKKQAAIPVKVNIYGVPVDKYGEQIADKKSESKTEIIFTHDLMISYCHKDKTLCHNIYKHLQSQLQCQIWIDIEEMHGSVAECMAEAIDRSRVMLICYSHAYKESAACRSEATYAHDLKRTIIPVRMDNKYRANGWLKMILGDRLARASHCIETSAPGYEQEPLEKWTKDNIDDFFHKNSIEIMLPLLGDEYNGRYLLAYCMTLATSSNAFELLRDELKELHQKTLPYNKFVTFKTKLEPYIPAGSKSK</sequence>
<evidence type="ECO:0000259" key="1">
    <source>
        <dbReference type="PROSITE" id="PS50104"/>
    </source>
</evidence>
<feature type="domain" description="TIR" evidence="1">
    <location>
        <begin position="197"/>
        <end position="334"/>
    </location>
</feature>
<evidence type="ECO:0000313" key="2">
    <source>
        <dbReference type="EMBL" id="CAF4137426.1"/>
    </source>
</evidence>
<evidence type="ECO:0000313" key="3">
    <source>
        <dbReference type="Proteomes" id="UP000663836"/>
    </source>
</evidence>
<organism evidence="2 3">
    <name type="scientific">Rotaria sordida</name>
    <dbReference type="NCBI Taxonomy" id="392033"/>
    <lineage>
        <taxon>Eukaryota</taxon>
        <taxon>Metazoa</taxon>
        <taxon>Spiralia</taxon>
        <taxon>Gnathifera</taxon>
        <taxon>Rotifera</taxon>
        <taxon>Eurotatoria</taxon>
        <taxon>Bdelloidea</taxon>
        <taxon>Philodinida</taxon>
        <taxon>Philodinidae</taxon>
        <taxon>Rotaria</taxon>
    </lineage>
</organism>
<dbReference type="AlphaFoldDB" id="A0A819X9Q0"/>
<dbReference type="EMBL" id="CAJOBD010009552">
    <property type="protein sequence ID" value="CAF4137426.1"/>
    <property type="molecule type" value="Genomic_DNA"/>
</dbReference>
<dbReference type="InterPro" id="IPR000157">
    <property type="entry name" value="TIR_dom"/>
</dbReference>
<dbReference type="Proteomes" id="UP000663836">
    <property type="component" value="Unassembled WGS sequence"/>
</dbReference>